<organism evidence="1 2">
    <name type="scientific">Candidatus Gottesmanbacteria bacterium RIFCSPLOWO2_01_FULL_49_10</name>
    <dbReference type="NCBI Taxonomy" id="1798396"/>
    <lineage>
        <taxon>Bacteria</taxon>
        <taxon>Candidatus Gottesmaniibacteriota</taxon>
    </lineage>
</organism>
<name>A0A1F6AWF0_9BACT</name>
<comment type="caution">
    <text evidence="1">The sequence shown here is derived from an EMBL/GenBank/DDBJ whole genome shotgun (WGS) entry which is preliminary data.</text>
</comment>
<proteinExistence type="predicted"/>
<evidence type="ECO:0000313" key="1">
    <source>
        <dbReference type="EMBL" id="OGG29006.1"/>
    </source>
</evidence>
<protein>
    <submittedName>
        <fullName evidence="1">Uncharacterized protein</fullName>
    </submittedName>
</protein>
<reference evidence="1 2" key="1">
    <citation type="journal article" date="2016" name="Nat. Commun.">
        <title>Thousands of microbial genomes shed light on interconnected biogeochemical processes in an aquifer system.</title>
        <authorList>
            <person name="Anantharaman K."/>
            <person name="Brown C.T."/>
            <person name="Hug L.A."/>
            <person name="Sharon I."/>
            <person name="Castelle C.J."/>
            <person name="Probst A.J."/>
            <person name="Thomas B.C."/>
            <person name="Singh A."/>
            <person name="Wilkins M.J."/>
            <person name="Karaoz U."/>
            <person name="Brodie E.L."/>
            <person name="Williams K.H."/>
            <person name="Hubbard S.S."/>
            <person name="Banfield J.F."/>
        </authorList>
    </citation>
    <scope>NUCLEOTIDE SEQUENCE [LARGE SCALE GENOMIC DNA]</scope>
</reference>
<gene>
    <name evidence="1" type="ORF">A2973_00960</name>
</gene>
<evidence type="ECO:0000313" key="2">
    <source>
        <dbReference type="Proteomes" id="UP000176409"/>
    </source>
</evidence>
<dbReference type="Proteomes" id="UP000176409">
    <property type="component" value="Unassembled WGS sequence"/>
</dbReference>
<accession>A0A1F6AWF0</accession>
<sequence length="280" mass="31722">MALGDLEHYCRRYQPEITVSLDTARPITTTVLTSGEAIRNGRFDKPRVTIDHLDQFGFTPREDFIAPTPDPRAGGLTLDIWRREPRRWLEAVMAGIFPEVAIPHFHLSLGFRTNPDEQTEALSEILPPDPRGLINRALNDVYTFYLGSDTGWSVDRGNIRMFGWFPSDRISVSGNIAGSTQPPFEKTGLWQGNSRHPFRLDISRRPCVMEFLADGIAVGEDLLRCVFGVRSRFPVFAFTKYALLQTMKGGIPTEDNVRPIIEPYVRFIDDIPEIGTRQLT</sequence>
<dbReference type="AlphaFoldDB" id="A0A1F6AWF0"/>
<dbReference type="EMBL" id="MFJZ01000061">
    <property type="protein sequence ID" value="OGG29006.1"/>
    <property type="molecule type" value="Genomic_DNA"/>
</dbReference>